<proteinExistence type="predicted"/>
<dbReference type="Proteomes" id="UP000192674">
    <property type="component" value="Unassembled WGS sequence"/>
</dbReference>
<keyword evidence="2" id="KW-0732">Signal</keyword>
<evidence type="ECO:0008006" key="5">
    <source>
        <dbReference type="Google" id="ProtNLM"/>
    </source>
</evidence>
<feature type="region of interest" description="Disordered" evidence="1">
    <location>
        <begin position="29"/>
        <end position="70"/>
    </location>
</feature>
<dbReference type="PROSITE" id="PS51257">
    <property type="entry name" value="PROKAR_LIPOPROTEIN"/>
    <property type="match status" value="1"/>
</dbReference>
<keyword evidence="4" id="KW-1185">Reference proteome</keyword>
<feature type="chain" id="PRO_5039003001" description="Lipoprotein" evidence="2">
    <location>
        <begin position="21"/>
        <end position="311"/>
    </location>
</feature>
<evidence type="ECO:0000313" key="4">
    <source>
        <dbReference type="Proteomes" id="UP000192674"/>
    </source>
</evidence>
<feature type="compositionally biased region" description="Basic and acidic residues" evidence="1">
    <location>
        <begin position="61"/>
        <end position="70"/>
    </location>
</feature>
<name>A0A1W2FC75_KIBAR</name>
<evidence type="ECO:0000256" key="2">
    <source>
        <dbReference type="SAM" id="SignalP"/>
    </source>
</evidence>
<evidence type="ECO:0000256" key="1">
    <source>
        <dbReference type="SAM" id="MobiDB-lite"/>
    </source>
</evidence>
<accession>A0A1W2FC75</accession>
<evidence type="ECO:0000313" key="3">
    <source>
        <dbReference type="EMBL" id="SMD19589.1"/>
    </source>
</evidence>
<organism evidence="3 4">
    <name type="scientific">Kibdelosporangium aridum</name>
    <dbReference type="NCBI Taxonomy" id="2030"/>
    <lineage>
        <taxon>Bacteria</taxon>
        <taxon>Bacillati</taxon>
        <taxon>Actinomycetota</taxon>
        <taxon>Actinomycetes</taxon>
        <taxon>Pseudonocardiales</taxon>
        <taxon>Pseudonocardiaceae</taxon>
        <taxon>Kibdelosporangium</taxon>
    </lineage>
</organism>
<protein>
    <recommendedName>
        <fullName evidence="5">Lipoprotein</fullName>
    </recommendedName>
</protein>
<gene>
    <name evidence="3" type="ORF">SAMN05661093_06210</name>
</gene>
<feature type="signal peptide" evidence="2">
    <location>
        <begin position="1"/>
        <end position="20"/>
    </location>
</feature>
<sequence length="311" mass="33266">MTIMKHAVAPRRLLSLVALALLGATACTGGGGTGSSPTGPGIAQDERTSLSKQMEAARTADPAKDKERVDDYNHKHQKAVADCMRQKGFAYEPFVPNVPGPVGSGLSPEQFTQQYGYGIATRIDAVEIASSQSGALPQADPNTAIRSRLSEQQKAAYDTAQGECFTLANKTIPLPPGNIRASGDSAKILDEVQKQVDNDPRVLEETKKWSGCVAGQGFTAASPKELQGEVERRAAPFREAYENARGALKDQNARNALKLKDVLSPQQEQELAAVQRFELTAAAADKRCGVNLAAVRDAVLKEKIEQNLGPK</sequence>
<dbReference type="AlphaFoldDB" id="A0A1W2FC75"/>
<reference evidence="3 4" key="1">
    <citation type="submission" date="2017-04" db="EMBL/GenBank/DDBJ databases">
        <authorList>
            <person name="Afonso C.L."/>
            <person name="Miller P.J."/>
            <person name="Scott M.A."/>
            <person name="Spackman E."/>
            <person name="Goraichik I."/>
            <person name="Dimitrov K.M."/>
            <person name="Suarez D.L."/>
            <person name="Swayne D.E."/>
        </authorList>
    </citation>
    <scope>NUCLEOTIDE SEQUENCE [LARGE SCALE GENOMIC DNA]</scope>
    <source>
        <strain evidence="3 4">DSM 43828</strain>
    </source>
</reference>
<dbReference type="EMBL" id="FWXV01000005">
    <property type="protein sequence ID" value="SMD19589.1"/>
    <property type="molecule type" value="Genomic_DNA"/>
</dbReference>